<dbReference type="OrthoDB" id="3352408at2759"/>
<gene>
    <name evidence="1" type="ORF">PXEA_LOCUS4391</name>
</gene>
<evidence type="ECO:0000313" key="2">
    <source>
        <dbReference type="Proteomes" id="UP000784294"/>
    </source>
</evidence>
<keyword evidence="2" id="KW-1185">Reference proteome</keyword>
<proteinExistence type="predicted"/>
<reference evidence="1" key="1">
    <citation type="submission" date="2018-11" db="EMBL/GenBank/DDBJ databases">
        <authorList>
            <consortium name="Pathogen Informatics"/>
        </authorList>
    </citation>
    <scope>NUCLEOTIDE SEQUENCE</scope>
</reference>
<comment type="caution">
    <text evidence="1">The sequence shown here is derived from an EMBL/GenBank/DDBJ whole genome shotgun (WGS) entry which is preliminary data.</text>
</comment>
<dbReference type="Gene3D" id="2.70.150.10">
    <property type="entry name" value="Calcium-transporting ATPase, cytoplasmic transduction domain A"/>
    <property type="match status" value="1"/>
</dbReference>
<dbReference type="AlphaFoldDB" id="A0A448WG42"/>
<accession>A0A448WG42</accession>
<sequence>MPLKSPTNHPSPVGSRAVANAEVVRFNSDNAGNRMDENLSRLIRGCHDLKNIAFMGTLVTSGNARGLVIATGSHSEFGEVFKLMQSEEVRNSRLSFLFFLRAISM</sequence>
<organism evidence="1 2">
    <name type="scientific">Protopolystoma xenopodis</name>
    <dbReference type="NCBI Taxonomy" id="117903"/>
    <lineage>
        <taxon>Eukaryota</taxon>
        <taxon>Metazoa</taxon>
        <taxon>Spiralia</taxon>
        <taxon>Lophotrochozoa</taxon>
        <taxon>Platyhelminthes</taxon>
        <taxon>Monogenea</taxon>
        <taxon>Polyopisthocotylea</taxon>
        <taxon>Polystomatidea</taxon>
        <taxon>Polystomatidae</taxon>
        <taxon>Protopolystoma</taxon>
    </lineage>
</organism>
<dbReference type="SUPFAM" id="SSF81653">
    <property type="entry name" value="Calcium ATPase, transduction domain A"/>
    <property type="match status" value="1"/>
</dbReference>
<dbReference type="Proteomes" id="UP000784294">
    <property type="component" value="Unassembled WGS sequence"/>
</dbReference>
<protein>
    <submittedName>
        <fullName evidence="1">Uncharacterized protein</fullName>
    </submittedName>
</protein>
<evidence type="ECO:0000313" key="1">
    <source>
        <dbReference type="EMBL" id="VEL10951.1"/>
    </source>
</evidence>
<dbReference type="EMBL" id="CAAALY010010382">
    <property type="protein sequence ID" value="VEL10951.1"/>
    <property type="molecule type" value="Genomic_DNA"/>
</dbReference>
<name>A0A448WG42_9PLAT</name>
<dbReference type="InterPro" id="IPR008250">
    <property type="entry name" value="ATPase_P-typ_transduc_dom_A_sf"/>
</dbReference>